<feature type="signal peptide" evidence="1">
    <location>
        <begin position="1"/>
        <end position="18"/>
    </location>
</feature>
<sequence length="448" mass="51324">MISLELTTFLLGICYCSCGLVYIEDKTFTRNYIEGDVIYTDNVTASKFIHCASICIKKCKQSCSLISFTEGTCRCYSYYARKTNGQYAPNGEKTMYFRMADTDDGANGATTADSTRSFMSSSLKEETQEYSPVMCNNTPSTIESCKTVPSGEYYIRAFNTDLTVTFSKFLHTVFLTTSYGFTFNFEHQADGSYLIHANINSTTNHAMYVNITSMNMKLSISSSPDNLTYYYLEYQPEGSFKLRVRSLDYYITRSNLLLKLTNKTYGHDEKFLIETTRPAWDIIFRIPTGSPYNIYQAFLYGKQQLMTNSCEVDTDGRCKYSFTRKDDLFRDWWNGCLSLCKIKYSLMKDDIELLAFEFDGMNTSPETWFVAGKLQRCRHFPNVVTNLSLTAVESGEWFFKITDKRLQMNIFGVHYENQTDPANRKLAAVIFNATSKKPCKHSVCKSVT</sequence>
<proteinExistence type="predicted"/>
<evidence type="ECO:0000256" key="1">
    <source>
        <dbReference type="SAM" id="SignalP"/>
    </source>
</evidence>
<dbReference type="Proteomes" id="UP001634394">
    <property type="component" value="Unassembled WGS sequence"/>
</dbReference>
<name>A0ABD3WC84_SINWO</name>
<evidence type="ECO:0000313" key="3">
    <source>
        <dbReference type="Proteomes" id="UP001634394"/>
    </source>
</evidence>
<dbReference type="EMBL" id="JBJQND010000007">
    <property type="protein sequence ID" value="KAL3871514.1"/>
    <property type="molecule type" value="Genomic_DNA"/>
</dbReference>
<feature type="chain" id="PRO_5044862763" evidence="1">
    <location>
        <begin position="19"/>
        <end position="448"/>
    </location>
</feature>
<dbReference type="AlphaFoldDB" id="A0ABD3WC84"/>
<organism evidence="2 3">
    <name type="scientific">Sinanodonta woodiana</name>
    <name type="common">Chinese pond mussel</name>
    <name type="synonym">Anodonta woodiana</name>
    <dbReference type="NCBI Taxonomy" id="1069815"/>
    <lineage>
        <taxon>Eukaryota</taxon>
        <taxon>Metazoa</taxon>
        <taxon>Spiralia</taxon>
        <taxon>Lophotrochozoa</taxon>
        <taxon>Mollusca</taxon>
        <taxon>Bivalvia</taxon>
        <taxon>Autobranchia</taxon>
        <taxon>Heteroconchia</taxon>
        <taxon>Palaeoheterodonta</taxon>
        <taxon>Unionida</taxon>
        <taxon>Unionoidea</taxon>
        <taxon>Unionidae</taxon>
        <taxon>Unioninae</taxon>
        <taxon>Sinanodonta</taxon>
    </lineage>
</organism>
<protein>
    <submittedName>
        <fullName evidence="2">Uncharacterized protein</fullName>
    </submittedName>
</protein>
<gene>
    <name evidence="2" type="ORF">ACJMK2_039508</name>
</gene>
<keyword evidence="3" id="KW-1185">Reference proteome</keyword>
<keyword evidence="1" id="KW-0732">Signal</keyword>
<comment type="caution">
    <text evidence="2">The sequence shown here is derived from an EMBL/GenBank/DDBJ whole genome shotgun (WGS) entry which is preliminary data.</text>
</comment>
<evidence type="ECO:0000313" key="2">
    <source>
        <dbReference type="EMBL" id="KAL3871514.1"/>
    </source>
</evidence>
<reference evidence="2 3" key="1">
    <citation type="submission" date="2024-11" db="EMBL/GenBank/DDBJ databases">
        <title>Chromosome-level genome assembly of the freshwater bivalve Anodonta woodiana.</title>
        <authorList>
            <person name="Chen X."/>
        </authorList>
    </citation>
    <scope>NUCLEOTIDE SEQUENCE [LARGE SCALE GENOMIC DNA]</scope>
    <source>
        <strain evidence="2">MN2024</strain>
        <tissue evidence="2">Gills</tissue>
    </source>
</reference>
<accession>A0ABD3WC84</accession>